<dbReference type="FunCoup" id="Q6L1U2">
    <property type="interactions" value="43"/>
</dbReference>
<dbReference type="Proteomes" id="UP000000438">
    <property type="component" value="Chromosome"/>
</dbReference>
<proteinExistence type="predicted"/>
<evidence type="ECO:0000313" key="4">
    <source>
        <dbReference type="Proteomes" id="UP000000438"/>
    </source>
</evidence>
<dbReference type="AlphaFoldDB" id="Q6L1U2"/>
<dbReference type="Gene3D" id="3.50.50.60">
    <property type="entry name" value="FAD/NAD(P)-binding domain"/>
    <property type="match status" value="1"/>
</dbReference>
<dbReference type="eggNOG" id="arCOG00755">
    <property type="taxonomic scope" value="Archaea"/>
</dbReference>
<dbReference type="PANTHER" id="PTHR13847:SF287">
    <property type="entry name" value="FAD-DEPENDENT OXIDOREDUCTASE DOMAIN-CONTAINING PROTEIN 1"/>
    <property type="match status" value="1"/>
</dbReference>
<gene>
    <name evidence="3" type="ordered locus">PTO0475</name>
</gene>
<feature type="domain" description="FAD dependent oxidoreductase" evidence="2">
    <location>
        <begin position="3"/>
        <end position="374"/>
    </location>
</feature>
<dbReference type="STRING" id="263820.PTO0475"/>
<dbReference type="InterPro" id="IPR036188">
    <property type="entry name" value="FAD/NAD-bd_sf"/>
</dbReference>
<protein>
    <submittedName>
        <fullName evidence="3">Hypothetical oxidoreductase</fullName>
    </submittedName>
</protein>
<dbReference type="GeneID" id="2844317"/>
<accession>Q6L1U2</accession>
<dbReference type="RefSeq" id="WP_011177276.1">
    <property type="nucleotide sequence ID" value="NC_005877.1"/>
</dbReference>
<sequence length="407" mass="46444">MYDAIIVGAGITGLSSAYHIKMRDPDARILVIDRYGTFSQGNTGRSAAGFRDFFSSRLNYILSASSISFYKHVQEDLKHDLGMIFNGYLFLLDKEYDKNDLLKYKHARIIDSDISDIFNMKNDNDLMNVTSIKTAILSENAGIIEPDKLSSFYYKKLLEMNVDFMFRTEVKRLILSPRRPLDYAGEPFIWQDKYISGIETDHGIINGDTIILCSDVWTPLITDPLGIDSYIKPKKRQVFQISGPEIEKIIRMDRFTDTNVFPFTVFPSGSYIRPVPDNSSFWAGVADNTGRPFKLDDDPRAEIDFYNYNIKPIFDLYFPATRSSKVTTMWAGHYAYNTIDYTPYVFRNMNLIIVSGTSGSGIMKGDSIGRSVAAIYMHDKYVDLSEGRIDINDLSPLRTPQREEIVL</sequence>
<reference evidence="3 4" key="1">
    <citation type="journal article" date="2004" name="Proc. Natl. Acad. Sci. U.S.A.">
        <title>Genome sequence of Picrophilus torridus and its implications for life around pH 0.</title>
        <authorList>
            <person name="Futterer O."/>
            <person name="Angelov A."/>
            <person name="Liesegang H."/>
            <person name="Gottschalk G."/>
            <person name="Schleper C."/>
            <person name="Schepers B."/>
            <person name="Dock C."/>
            <person name="Antranikian G."/>
            <person name="Liebl W."/>
        </authorList>
    </citation>
    <scope>NUCLEOTIDE SEQUENCE [LARGE SCALE GENOMIC DNA]</scope>
    <source>
        <strain evidence="4">ATCC 700027 / DSM 9790 / JCM 10055 / NBRC 100828</strain>
    </source>
</reference>
<dbReference type="EMBL" id="AE017261">
    <property type="protein sequence ID" value="AAT43060.1"/>
    <property type="molecule type" value="Genomic_DNA"/>
</dbReference>
<dbReference type="Gene3D" id="3.30.9.10">
    <property type="entry name" value="D-Amino Acid Oxidase, subunit A, domain 2"/>
    <property type="match status" value="1"/>
</dbReference>
<keyword evidence="1" id="KW-0560">Oxidoreductase</keyword>
<name>Q6L1U2_PICTO</name>
<dbReference type="InterPro" id="IPR006076">
    <property type="entry name" value="FAD-dep_OxRdtase"/>
</dbReference>
<dbReference type="GO" id="GO:0016491">
    <property type="term" value="F:oxidoreductase activity"/>
    <property type="evidence" value="ECO:0007669"/>
    <property type="project" value="UniProtKB-KW"/>
</dbReference>
<dbReference type="GO" id="GO:0005737">
    <property type="term" value="C:cytoplasm"/>
    <property type="evidence" value="ECO:0007669"/>
    <property type="project" value="TreeGrafter"/>
</dbReference>
<organism evidence="3 4">
    <name type="scientific">Picrophilus torridus (strain ATCC 700027 / DSM 9790 / JCM 10055 / NBRC 100828 / KAW 2/3)</name>
    <dbReference type="NCBI Taxonomy" id="1122961"/>
    <lineage>
        <taxon>Archaea</taxon>
        <taxon>Methanobacteriati</taxon>
        <taxon>Thermoplasmatota</taxon>
        <taxon>Thermoplasmata</taxon>
        <taxon>Thermoplasmatales</taxon>
        <taxon>Picrophilaceae</taxon>
        <taxon>Picrophilus</taxon>
    </lineage>
</organism>
<dbReference type="Pfam" id="PF01266">
    <property type="entry name" value="DAO"/>
    <property type="match status" value="1"/>
</dbReference>
<evidence type="ECO:0000256" key="1">
    <source>
        <dbReference type="ARBA" id="ARBA00023002"/>
    </source>
</evidence>
<evidence type="ECO:0000313" key="3">
    <source>
        <dbReference type="EMBL" id="AAT43060.1"/>
    </source>
</evidence>
<dbReference type="OrthoDB" id="168391at2157"/>
<dbReference type="HOGENOM" id="CLU_007884_4_1_2"/>
<dbReference type="SUPFAM" id="SSF51905">
    <property type="entry name" value="FAD/NAD(P)-binding domain"/>
    <property type="match status" value="1"/>
</dbReference>
<dbReference type="PANTHER" id="PTHR13847">
    <property type="entry name" value="SARCOSINE DEHYDROGENASE-RELATED"/>
    <property type="match status" value="1"/>
</dbReference>
<evidence type="ECO:0000259" key="2">
    <source>
        <dbReference type="Pfam" id="PF01266"/>
    </source>
</evidence>
<dbReference type="PaxDb" id="263820-PTO0475"/>
<dbReference type="KEGG" id="pto:PTO0475"/>
<dbReference type="InParanoid" id="Q6L1U2"/>